<dbReference type="EMBL" id="LAZR01005972">
    <property type="protein sequence ID" value="KKM95699.1"/>
    <property type="molecule type" value="Genomic_DNA"/>
</dbReference>
<protein>
    <submittedName>
        <fullName evidence="2">Uncharacterized protein</fullName>
    </submittedName>
</protein>
<accession>A0A0F9LKT7</accession>
<evidence type="ECO:0000256" key="1">
    <source>
        <dbReference type="SAM" id="MobiDB-lite"/>
    </source>
</evidence>
<proteinExistence type="predicted"/>
<evidence type="ECO:0000313" key="2">
    <source>
        <dbReference type="EMBL" id="KKM95699.1"/>
    </source>
</evidence>
<organism evidence="2">
    <name type="scientific">marine sediment metagenome</name>
    <dbReference type="NCBI Taxonomy" id="412755"/>
    <lineage>
        <taxon>unclassified sequences</taxon>
        <taxon>metagenomes</taxon>
        <taxon>ecological metagenomes</taxon>
    </lineage>
</organism>
<dbReference type="AlphaFoldDB" id="A0A0F9LKT7"/>
<sequence>MAEERNLLDPDPSLQPPGAIEGGTIEQMRVLNFVPSPLGTMVPVPEGMTSQEVLEQIRKRVNEDPKFKGLIKGLEQQRKGSKIQDFNDPEFRRAYFAKQLEGAVEPGDVEDFWFRADLARSQTLTAKMGKFQAHFPDSEVRLIQDVDESPVLMFRHPGDYAWREMEAPEINMGDLAALMGGTIDSRTMGEIVAFIGTRGTTSIIKNMIKGFVGSSGGELVKSGIEGARGFGEVSGGPLVERMMESGTAAAVGIGIFDPAARVINYIRGVKGIIAPLPKTTEIMRTAELEQLPKLLPGSVHPLYESMQQQATGTSLLMKGAVQDVFAATIARLSIIKDELGSIGALSNEALERVIAKSEKSILASLGTRSEMTFANMGRKVQKGLDNFVELLTTREARAFSEAYQGSKNARYIMSPAKKLAASIKLQVPGGFNFKDIGTKVHVPLVDNLGMELRQALNLIIREADDIVLQKNATPLERMVRHKERFFNLKTNPALTGEERAAATAMHNTLFGIMSNPFALQGKVLQPNVVRLWREAASQTKARMRFMDKAHLRISTQSDTPTQLAKKLNLDNPDAVLGIRKILQVSGQRDKWIAVQNAFEQRLLRNPKTTRGKFDGAVDRRALDALVPPNRQKILEKIGDDFNILDKSIVKRLLSTGLSRGEKVIRLVGLGTGAEMRGIIKEAGGRNTPEGKALQSGIFELLLMRSTKKGELGPVIDRKIFNSWMKRFRDRGILKEIFDEDTLKRVESIDDYVAVLPKNMGVGEGIQKATIGADLASGAFPVTPGNIWRFISGLGASTKNRMIALAFTTKGTQRFLIGKGLKPGKIAPGRLDAIGGLIGLVTHQVDELAESGSLDISGDAPDLFNENELEGPDLSFPPGFPSDKA</sequence>
<reference evidence="2" key="1">
    <citation type="journal article" date="2015" name="Nature">
        <title>Complex archaea that bridge the gap between prokaryotes and eukaryotes.</title>
        <authorList>
            <person name="Spang A."/>
            <person name="Saw J.H."/>
            <person name="Jorgensen S.L."/>
            <person name="Zaremba-Niedzwiedzka K."/>
            <person name="Martijn J."/>
            <person name="Lind A.E."/>
            <person name="van Eijk R."/>
            <person name="Schleper C."/>
            <person name="Guy L."/>
            <person name="Ettema T.J."/>
        </authorList>
    </citation>
    <scope>NUCLEOTIDE SEQUENCE</scope>
</reference>
<gene>
    <name evidence="2" type="ORF">LCGC14_1185580</name>
</gene>
<name>A0A0F9LKT7_9ZZZZ</name>
<comment type="caution">
    <text evidence="2">The sequence shown here is derived from an EMBL/GenBank/DDBJ whole genome shotgun (WGS) entry which is preliminary data.</text>
</comment>
<feature type="region of interest" description="Disordered" evidence="1">
    <location>
        <begin position="1"/>
        <end position="21"/>
    </location>
</feature>